<gene>
    <name evidence="1" type="ORF">ERS007679_04259</name>
</gene>
<dbReference type="Proteomes" id="UP000045842">
    <property type="component" value="Unassembled WGS sequence"/>
</dbReference>
<accession>A0A655JDC3</accession>
<keyword evidence="1" id="KW-0378">Hydrolase</keyword>
<reference evidence="1 2" key="1">
    <citation type="submission" date="2015-03" db="EMBL/GenBank/DDBJ databases">
        <authorList>
            <consortium name="Pathogen Informatics"/>
        </authorList>
    </citation>
    <scope>NUCLEOTIDE SEQUENCE [LARGE SCALE GENOMIC DNA]</scope>
    <source>
        <strain evidence="1 2">G09801536</strain>
    </source>
</reference>
<dbReference type="AlphaFoldDB" id="A0A655JDC3"/>
<sequence length="216" mass="23827">MLLPVLEPADRPCDAPGWFLYLTDIPRAGVEYGQLLAVLPLQRMLPAGDGHPVLVLPGLLAGDGSTWILRRILRRLGYAAYGWGLGRNIGPTAKAVSGMRDLLDKLHSRYHTPVSLIGWSLGGIFARGLARDHPSAVRQVITLGSPFGMRDTCETRSAWSFNRYAHLHTERHELPLEMESEPLPVPTTAIYSRCDGMVAWQTCMNSPSERAENIAC</sequence>
<dbReference type="EMBL" id="CSAD01001013">
    <property type="protein sequence ID" value="COW75430.1"/>
    <property type="molecule type" value="Genomic_DNA"/>
</dbReference>
<dbReference type="GO" id="GO:0016787">
    <property type="term" value="F:hydrolase activity"/>
    <property type="evidence" value="ECO:0007669"/>
    <property type="project" value="UniProtKB-KW"/>
</dbReference>
<dbReference type="SUPFAM" id="SSF53474">
    <property type="entry name" value="alpha/beta-Hydrolases"/>
    <property type="match status" value="1"/>
</dbReference>
<proteinExistence type="predicted"/>
<dbReference type="Gene3D" id="3.40.50.1820">
    <property type="entry name" value="alpha/beta hydrolase"/>
    <property type="match status" value="1"/>
</dbReference>
<organism evidence="1 2">
    <name type="scientific">Mycobacterium tuberculosis</name>
    <dbReference type="NCBI Taxonomy" id="1773"/>
    <lineage>
        <taxon>Bacteria</taxon>
        <taxon>Bacillati</taxon>
        <taxon>Actinomycetota</taxon>
        <taxon>Actinomycetes</taxon>
        <taxon>Mycobacteriales</taxon>
        <taxon>Mycobacteriaceae</taxon>
        <taxon>Mycobacterium</taxon>
        <taxon>Mycobacterium tuberculosis complex</taxon>
    </lineage>
</organism>
<protein>
    <submittedName>
        <fullName evidence="1">Hydrolase</fullName>
    </submittedName>
</protein>
<evidence type="ECO:0000313" key="2">
    <source>
        <dbReference type="Proteomes" id="UP000045842"/>
    </source>
</evidence>
<evidence type="ECO:0000313" key="1">
    <source>
        <dbReference type="EMBL" id="COW75430.1"/>
    </source>
</evidence>
<name>A0A655JDC3_MYCTX</name>
<dbReference type="InterPro" id="IPR029058">
    <property type="entry name" value="AB_hydrolase_fold"/>
</dbReference>